<feature type="compositionally biased region" description="Polar residues" evidence="1">
    <location>
        <begin position="1"/>
        <end position="18"/>
    </location>
</feature>
<organism evidence="2 3">
    <name type="scientific">Sphagnum troendelagicum</name>
    <dbReference type="NCBI Taxonomy" id="128251"/>
    <lineage>
        <taxon>Eukaryota</taxon>
        <taxon>Viridiplantae</taxon>
        <taxon>Streptophyta</taxon>
        <taxon>Embryophyta</taxon>
        <taxon>Bryophyta</taxon>
        <taxon>Sphagnophytina</taxon>
        <taxon>Sphagnopsida</taxon>
        <taxon>Sphagnales</taxon>
        <taxon>Sphagnaceae</taxon>
        <taxon>Sphagnum</taxon>
    </lineage>
</organism>
<feature type="region of interest" description="Disordered" evidence="1">
    <location>
        <begin position="1"/>
        <end position="20"/>
    </location>
</feature>
<reference evidence="2" key="1">
    <citation type="submission" date="2024-02" db="EMBL/GenBank/DDBJ databases">
        <authorList>
            <consortium name="ELIXIR-Norway"/>
            <consortium name="Elixir Norway"/>
        </authorList>
    </citation>
    <scope>NUCLEOTIDE SEQUENCE</scope>
</reference>
<protein>
    <submittedName>
        <fullName evidence="2">Uncharacterized protein</fullName>
    </submittedName>
</protein>
<accession>A0ABP0U957</accession>
<evidence type="ECO:0000313" key="3">
    <source>
        <dbReference type="Proteomes" id="UP001497512"/>
    </source>
</evidence>
<dbReference type="Proteomes" id="UP001497512">
    <property type="component" value="Chromosome 2"/>
</dbReference>
<dbReference type="EMBL" id="OZ019894">
    <property type="protein sequence ID" value="CAK9215827.1"/>
    <property type="molecule type" value="Genomic_DNA"/>
</dbReference>
<evidence type="ECO:0000256" key="1">
    <source>
        <dbReference type="SAM" id="MobiDB-lite"/>
    </source>
</evidence>
<gene>
    <name evidence="2" type="ORF">CSSPTR1EN2_LOCUS12976</name>
</gene>
<sequence length="76" mass="8155">MADQTSVADRGDGTNSTLHLPFLEPNFRSKNVAMCIHSKQDMTHSPKSKSSCTSNTGTSFLASLPSLVITFLGMHA</sequence>
<evidence type="ECO:0000313" key="2">
    <source>
        <dbReference type="EMBL" id="CAK9215827.1"/>
    </source>
</evidence>
<name>A0ABP0U957_9BRYO</name>
<proteinExistence type="predicted"/>
<keyword evidence="3" id="KW-1185">Reference proteome</keyword>